<dbReference type="SMART" id="SM00298">
    <property type="entry name" value="CHROMO"/>
    <property type="match status" value="1"/>
</dbReference>
<organism evidence="13">
    <name type="scientific">Phaffia rhodozyma</name>
    <name type="common">Yeast</name>
    <name type="synonym">Xanthophyllomyces dendrorhous</name>
    <dbReference type="NCBI Taxonomy" id="264483"/>
    <lineage>
        <taxon>Eukaryota</taxon>
        <taxon>Fungi</taxon>
        <taxon>Dikarya</taxon>
        <taxon>Basidiomycota</taxon>
        <taxon>Agaricomycotina</taxon>
        <taxon>Tremellomycetes</taxon>
        <taxon>Cystofilobasidiales</taxon>
        <taxon>Mrakiaceae</taxon>
        <taxon>Phaffia</taxon>
    </lineage>
</organism>
<evidence type="ECO:0000313" key="13">
    <source>
        <dbReference type="EMBL" id="CDZ98202.1"/>
    </source>
</evidence>
<feature type="region of interest" description="Disordered" evidence="9">
    <location>
        <begin position="1366"/>
        <end position="1396"/>
    </location>
</feature>
<protein>
    <submittedName>
        <fullName evidence="13">Chromodomain-helicase dna-binding protein</fullName>
    </submittedName>
</protein>
<evidence type="ECO:0000256" key="1">
    <source>
        <dbReference type="ARBA" id="ARBA00004123"/>
    </source>
</evidence>
<evidence type="ECO:0000256" key="2">
    <source>
        <dbReference type="ARBA" id="ARBA00007025"/>
    </source>
</evidence>
<accession>A0A0F7SMJ3</accession>
<evidence type="ECO:0000256" key="3">
    <source>
        <dbReference type="ARBA" id="ARBA00022737"/>
    </source>
</evidence>
<dbReference type="InterPro" id="IPR027417">
    <property type="entry name" value="P-loop_NTPase"/>
</dbReference>
<name>A0A0F7SMJ3_PHARH</name>
<dbReference type="InterPro" id="IPR023780">
    <property type="entry name" value="Chromo_domain"/>
</dbReference>
<dbReference type="SMART" id="SM00487">
    <property type="entry name" value="DEXDc"/>
    <property type="match status" value="1"/>
</dbReference>
<evidence type="ECO:0000256" key="8">
    <source>
        <dbReference type="ARBA" id="ARBA00023242"/>
    </source>
</evidence>
<dbReference type="GO" id="GO:0005634">
    <property type="term" value="C:nucleus"/>
    <property type="evidence" value="ECO:0007669"/>
    <property type="project" value="UniProtKB-SubCell"/>
</dbReference>
<dbReference type="Pfam" id="PF23588">
    <property type="entry name" value="HTH_CHD1_Hrp3"/>
    <property type="match status" value="1"/>
</dbReference>
<dbReference type="GO" id="GO:0005524">
    <property type="term" value="F:ATP binding"/>
    <property type="evidence" value="ECO:0007669"/>
    <property type="project" value="UniProtKB-KW"/>
</dbReference>
<dbReference type="EMBL" id="LN483326">
    <property type="protein sequence ID" value="CDZ98202.1"/>
    <property type="molecule type" value="Genomic_DNA"/>
</dbReference>
<feature type="domain" description="Chromo" evidence="10">
    <location>
        <begin position="410"/>
        <end position="477"/>
    </location>
</feature>
<dbReference type="InterPro" id="IPR001650">
    <property type="entry name" value="Helicase_C-like"/>
</dbReference>
<feature type="region of interest" description="Disordered" evidence="9">
    <location>
        <begin position="1079"/>
        <end position="1136"/>
    </location>
</feature>
<dbReference type="Gene3D" id="3.40.50.10810">
    <property type="entry name" value="Tandem AAA-ATPase domain"/>
    <property type="match status" value="1"/>
</dbReference>
<dbReference type="GO" id="GO:0042393">
    <property type="term" value="F:histone binding"/>
    <property type="evidence" value="ECO:0007669"/>
    <property type="project" value="TreeGrafter"/>
</dbReference>
<feature type="compositionally biased region" description="Low complexity" evidence="9">
    <location>
        <begin position="1121"/>
        <end position="1130"/>
    </location>
</feature>
<dbReference type="InterPro" id="IPR016197">
    <property type="entry name" value="Chromo-like_dom_sf"/>
</dbReference>
<feature type="compositionally biased region" description="Basic residues" evidence="9">
    <location>
        <begin position="1538"/>
        <end position="1550"/>
    </location>
</feature>
<dbReference type="CDD" id="cd18793">
    <property type="entry name" value="SF2_C_SNF"/>
    <property type="match status" value="1"/>
</dbReference>
<dbReference type="FunFam" id="3.40.50.300:FF:000130">
    <property type="entry name" value="Chromodomain-helicase-DNA-binding protein 2 isoform 1"/>
    <property type="match status" value="1"/>
</dbReference>
<dbReference type="GO" id="GO:0003682">
    <property type="term" value="F:chromatin binding"/>
    <property type="evidence" value="ECO:0007669"/>
    <property type="project" value="TreeGrafter"/>
</dbReference>
<keyword evidence="8" id="KW-0539">Nucleus</keyword>
<evidence type="ECO:0000256" key="4">
    <source>
        <dbReference type="ARBA" id="ARBA00022741"/>
    </source>
</evidence>
<dbReference type="InterPro" id="IPR014001">
    <property type="entry name" value="Helicase_ATP-bd"/>
</dbReference>
<comment type="similarity">
    <text evidence="2">Belongs to the SNF2/RAD54 helicase family.</text>
</comment>
<feature type="domain" description="Helicase C-terminal" evidence="12">
    <location>
        <begin position="813"/>
        <end position="969"/>
    </location>
</feature>
<dbReference type="GO" id="GO:0003677">
    <property type="term" value="F:DNA binding"/>
    <property type="evidence" value="ECO:0007669"/>
    <property type="project" value="UniProtKB-KW"/>
</dbReference>
<dbReference type="PROSITE" id="PS51192">
    <property type="entry name" value="HELICASE_ATP_BIND_1"/>
    <property type="match status" value="1"/>
</dbReference>
<dbReference type="SUPFAM" id="SSF54160">
    <property type="entry name" value="Chromo domain-like"/>
    <property type="match status" value="2"/>
</dbReference>
<dbReference type="InterPro" id="IPR049730">
    <property type="entry name" value="SNF2/RAD54-like_C"/>
</dbReference>
<reference evidence="13" key="1">
    <citation type="submission" date="2014-08" db="EMBL/GenBank/DDBJ databases">
        <authorList>
            <person name="Sharma Rahul"/>
            <person name="Thines Marco"/>
        </authorList>
    </citation>
    <scope>NUCLEOTIDE SEQUENCE</scope>
</reference>
<dbReference type="Pfam" id="PF00385">
    <property type="entry name" value="Chromo"/>
    <property type="match status" value="1"/>
</dbReference>
<dbReference type="InterPro" id="IPR025260">
    <property type="entry name" value="CHD1-like_C"/>
</dbReference>
<feature type="compositionally biased region" description="Acidic residues" evidence="9">
    <location>
        <begin position="196"/>
        <end position="205"/>
    </location>
</feature>
<dbReference type="Gene3D" id="3.40.50.300">
    <property type="entry name" value="P-loop containing nucleotide triphosphate hydrolases"/>
    <property type="match status" value="1"/>
</dbReference>
<feature type="compositionally biased region" description="Acidic residues" evidence="9">
    <location>
        <begin position="1420"/>
        <end position="1431"/>
    </location>
</feature>
<dbReference type="SMART" id="SM00490">
    <property type="entry name" value="HELICc"/>
    <property type="match status" value="1"/>
</dbReference>
<sequence>MTASTQTPNGHLPSLSPFRASLPLSSFNPSSLKLVESFGDVAFLDQVSLSKSPFTLVVSSLLALRKKHQVTSLFISVSVRKEMENGLGSYSPIQPVNHRAVVGGKVPSTQTVPRQSYVERSVSPEDDDEDDYGESEKGEDFEDDDGDGENESESDEGEEYRESNQSSKTKGKPKAKANTNGGARKSAKQSDQGNTTEDDESDDYDERPKKKKKPVKPRSSGAPKGRTSTTALYVSKVKSASESDDDYATTVHKKGNKRVKPVVLDSEEEDRRRIGPNYNEAAVDYGLDSEEDQMEAYAASNIDQRAEDEIELVCGHFRDEDHLNDPDDVAHVNMRFVIKWKGFSHLHNTEELYDFLRKKNYRGMKRVDNYIKGTYSIQRHILTSPKVSREDLEAFHIEKERINEMLESHKIVERILAQRDAPPDDAHNYQHVQYFCKWTNLVYADNTWECAEDLPPAASTEIDAYMEREATLTVPWRSTNYTNGRPLFTKIQDDPDYIKATGGELKDFQLTGLNWLAYLWSRGENGILADEMGLGKTVQSVAFLSYLFHERQQFGPFLCVVPLSTIPAWQMQFKYWAPDMNVICYQGSAKSREVIRQYEFGPARKLKFNVLLTTYEFILKDKLDLGSIKWQALEVDEAHRLKNSESQLYEALKGFSSASRLLITGTPLQNNVKELLALMHFLMPEKFQLAGNEFELNDADQEAKIKDLHVSLAGVMLRRLKRDVVKSLPTKSERILRVEMSALQTHYYKNILTRNFTALSQGAQGQQFSLLNIVMELKKASNHPFLFDGAEVKANTTDEILRGIVMSSGKMVLLDKLLNKLKADGHRVLIFSQMVRMLDIMSDYMSIRGYIHQRLDGTVPSDIRKKSIEHFNAPNSPDFAFLLSTRAGGLGINLASADTVIIFDSDWNPQNDLQAMARAHRIGQKSHVMVYRLLSKDTVEEDVLERAKKKMVLEHAIISQMDTSGSTLGPKAAGGAKAENFSKEELSAILKFGAQNMFKTDDTIQNKKLDEMDLDDILNRAEDHETAGMDGGGTSLGGEGFLQQFAAVQDVKTDLSWDEIIPVEARPVDVIEPPEAISRESTVLSSKSRKRAAAPTNPGTYSGMMDEEGSSPARDSPPPKSKGAAKAGSARKTAAQKALELKDRDLRMLIRNLQKWGDIRLRYDLIAKDAKVETKNRAVIMQACDELIQGGIATINAHKSEMKKKQEAGEVITSNMRQKAVLMEFRGISSINAETMVSRHFDLKAVHQLLSTVSDLIRWRIPTDHIRPTQNWTVEWGPDEDARLVVGIWKHGFGSWEAIQMDPSLELAGKFFLEDQKGKPLEEGQTKSTPTAVHLVRRGDYLCGLIREFEDNARYYAEQSALAQSQGLQHSQSSGSYPPVPEGAASKRKPSAKAQSAAIAAAEAAAAQVKRKATPTYTDTESDSSDYESMDEAATKEELRPVKSSLKKLKTGTDDLPREEKLVVLKDCLALVGARIDLVVANKRAKGEDAEKWSKHLWVFASYFWPRKGIKHDKLKSIYKKLSKDESTAAESPVVSAPKKRAPKKAKIDA</sequence>
<comment type="subcellular location">
    <subcellularLocation>
        <location evidence="1">Nucleus</location>
    </subcellularLocation>
</comment>
<evidence type="ECO:0000256" key="7">
    <source>
        <dbReference type="ARBA" id="ARBA00023125"/>
    </source>
</evidence>
<feature type="domain" description="Helicase ATP-binding" evidence="11">
    <location>
        <begin position="517"/>
        <end position="685"/>
    </location>
</feature>
<dbReference type="Gene3D" id="1.10.10.60">
    <property type="entry name" value="Homeodomain-like"/>
    <property type="match status" value="1"/>
</dbReference>
<dbReference type="PROSITE" id="PS50013">
    <property type="entry name" value="CHROMO_2"/>
    <property type="match status" value="1"/>
</dbReference>
<feature type="region of interest" description="Disordered" evidence="9">
    <location>
        <begin position="1523"/>
        <end position="1550"/>
    </location>
</feature>
<dbReference type="PROSITE" id="PS51194">
    <property type="entry name" value="HELICASE_CTER"/>
    <property type="match status" value="1"/>
</dbReference>
<keyword evidence="13" id="KW-0347">Helicase</keyword>
<keyword evidence="4" id="KW-0547">Nucleotide-binding</keyword>
<dbReference type="SMART" id="SM01176">
    <property type="entry name" value="DUF4208"/>
    <property type="match status" value="1"/>
</dbReference>
<feature type="compositionally biased region" description="Low complexity" evidence="9">
    <location>
        <begin position="1366"/>
        <end position="1376"/>
    </location>
</feature>
<dbReference type="Pfam" id="PF00271">
    <property type="entry name" value="Helicase_C"/>
    <property type="match status" value="1"/>
</dbReference>
<dbReference type="GO" id="GO:0016887">
    <property type="term" value="F:ATP hydrolysis activity"/>
    <property type="evidence" value="ECO:0007669"/>
    <property type="project" value="TreeGrafter"/>
</dbReference>
<keyword evidence="6" id="KW-0067">ATP-binding</keyword>
<evidence type="ECO:0000259" key="11">
    <source>
        <dbReference type="PROSITE" id="PS51192"/>
    </source>
</evidence>
<dbReference type="Pfam" id="PF00176">
    <property type="entry name" value="SNF2-rel_dom"/>
    <property type="match status" value="1"/>
</dbReference>
<evidence type="ECO:0000259" key="10">
    <source>
        <dbReference type="PROSITE" id="PS50013"/>
    </source>
</evidence>
<dbReference type="Pfam" id="PF13907">
    <property type="entry name" value="CHD1-like_C"/>
    <property type="match status" value="1"/>
</dbReference>
<dbReference type="Gene3D" id="6.10.140.1440">
    <property type="match status" value="1"/>
</dbReference>
<keyword evidence="3" id="KW-0677">Repeat</keyword>
<dbReference type="InterPro" id="IPR000330">
    <property type="entry name" value="SNF2_N"/>
</dbReference>
<dbReference type="InterPro" id="IPR038718">
    <property type="entry name" value="SNF2-like_sf"/>
</dbReference>
<dbReference type="PANTHER" id="PTHR45623:SF14">
    <property type="entry name" value="CHROMODOMAIN-HELICASE-DNA-BINDING PROTEIN 1"/>
    <property type="match status" value="1"/>
</dbReference>
<dbReference type="InterPro" id="IPR000953">
    <property type="entry name" value="Chromo/chromo_shadow_dom"/>
</dbReference>
<dbReference type="GO" id="GO:0140658">
    <property type="term" value="F:ATP-dependent chromatin remodeler activity"/>
    <property type="evidence" value="ECO:0007669"/>
    <property type="project" value="TreeGrafter"/>
</dbReference>
<evidence type="ECO:0000256" key="5">
    <source>
        <dbReference type="ARBA" id="ARBA00022801"/>
    </source>
</evidence>
<feature type="region of interest" description="Disordered" evidence="9">
    <location>
        <begin position="1410"/>
        <end position="1438"/>
    </location>
</feature>
<keyword evidence="5" id="KW-0378">Hydrolase</keyword>
<evidence type="ECO:0000259" key="12">
    <source>
        <dbReference type="PROSITE" id="PS51194"/>
    </source>
</evidence>
<dbReference type="PANTHER" id="PTHR45623">
    <property type="entry name" value="CHROMODOMAIN-HELICASE-DNA-BINDING PROTEIN 3-RELATED-RELATED"/>
    <property type="match status" value="1"/>
</dbReference>
<proteinExistence type="inferred from homology"/>
<dbReference type="GO" id="GO:0004386">
    <property type="term" value="F:helicase activity"/>
    <property type="evidence" value="ECO:0007669"/>
    <property type="project" value="UniProtKB-KW"/>
</dbReference>
<dbReference type="GO" id="GO:0000785">
    <property type="term" value="C:chromatin"/>
    <property type="evidence" value="ECO:0007669"/>
    <property type="project" value="TreeGrafter"/>
</dbReference>
<feature type="compositionally biased region" description="Acidic residues" evidence="9">
    <location>
        <begin position="124"/>
        <end position="159"/>
    </location>
</feature>
<feature type="region of interest" description="Disordered" evidence="9">
    <location>
        <begin position="105"/>
        <end position="230"/>
    </location>
</feature>
<keyword evidence="7 13" id="KW-0238">DNA-binding</keyword>
<dbReference type="InterPro" id="IPR056302">
    <property type="entry name" value="CHD1-2/Hrp3_HTH"/>
</dbReference>
<dbReference type="SUPFAM" id="SSF52540">
    <property type="entry name" value="P-loop containing nucleoside triphosphate hydrolases"/>
    <property type="match status" value="2"/>
</dbReference>
<evidence type="ECO:0000256" key="6">
    <source>
        <dbReference type="ARBA" id="ARBA00022840"/>
    </source>
</evidence>
<dbReference type="CDD" id="cd18659">
    <property type="entry name" value="CD2_tandem"/>
    <property type="match status" value="1"/>
</dbReference>
<evidence type="ECO:0000256" key="9">
    <source>
        <dbReference type="SAM" id="MobiDB-lite"/>
    </source>
</evidence>
<dbReference type="Gene3D" id="2.40.50.40">
    <property type="match status" value="2"/>
</dbReference>
<dbReference type="GO" id="GO:0034728">
    <property type="term" value="P:nucleosome organization"/>
    <property type="evidence" value="ECO:0007669"/>
    <property type="project" value="TreeGrafter"/>
</dbReference>